<dbReference type="AlphaFoldDB" id="A0A426XQR3"/>
<gene>
    <name evidence="2" type="ORF">B296_00057510</name>
</gene>
<sequence length="170" mass="18697">MFKKSRALRNLLYGGEIFLRIDVDSSTHQTSGKVTRGLHNISSGTEHEVSRVLDHPSRDSRSIIALSSSKGAAPADSRAAKALAVMQSCFNVDSTVTTRLLVEVRKHYYIPSEYELHVPLLGEHPHDVFPSGFSLSTDALEAGLRFLLHPVIEACLEGWQISPSQMTPNS</sequence>
<protein>
    <submittedName>
        <fullName evidence="2">Uncharacterized protein</fullName>
    </submittedName>
</protein>
<comment type="caution">
    <text evidence="2">The sequence shown here is derived from an EMBL/GenBank/DDBJ whole genome shotgun (WGS) entry which is preliminary data.</text>
</comment>
<evidence type="ECO:0000313" key="2">
    <source>
        <dbReference type="EMBL" id="RRT41829.1"/>
    </source>
</evidence>
<proteinExistence type="predicted"/>
<feature type="compositionally biased region" description="Basic and acidic residues" evidence="1">
    <location>
        <begin position="45"/>
        <end position="56"/>
    </location>
</feature>
<evidence type="ECO:0000256" key="1">
    <source>
        <dbReference type="SAM" id="MobiDB-lite"/>
    </source>
</evidence>
<dbReference type="EMBL" id="AMZH03018258">
    <property type="protein sequence ID" value="RRT41829.1"/>
    <property type="molecule type" value="Genomic_DNA"/>
</dbReference>
<evidence type="ECO:0000313" key="3">
    <source>
        <dbReference type="Proteomes" id="UP000287651"/>
    </source>
</evidence>
<accession>A0A426XQR3</accession>
<feature type="region of interest" description="Disordered" evidence="1">
    <location>
        <begin position="32"/>
        <end position="56"/>
    </location>
</feature>
<name>A0A426XQR3_ENSVE</name>
<organism evidence="2 3">
    <name type="scientific">Ensete ventricosum</name>
    <name type="common">Abyssinian banana</name>
    <name type="synonym">Musa ensete</name>
    <dbReference type="NCBI Taxonomy" id="4639"/>
    <lineage>
        <taxon>Eukaryota</taxon>
        <taxon>Viridiplantae</taxon>
        <taxon>Streptophyta</taxon>
        <taxon>Embryophyta</taxon>
        <taxon>Tracheophyta</taxon>
        <taxon>Spermatophyta</taxon>
        <taxon>Magnoliopsida</taxon>
        <taxon>Liliopsida</taxon>
        <taxon>Zingiberales</taxon>
        <taxon>Musaceae</taxon>
        <taxon>Ensete</taxon>
    </lineage>
</organism>
<dbReference type="Proteomes" id="UP000287651">
    <property type="component" value="Unassembled WGS sequence"/>
</dbReference>
<reference evidence="2 3" key="1">
    <citation type="journal article" date="2014" name="Agronomy (Basel)">
        <title>A Draft Genome Sequence for Ensete ventricosum, the Drought-Tolerant Tree Against Hunger.</title>
        <authorList>
            <person name="Harrison J."/>
            <person name="Moore K.A."/>
            <person name="Paszkiewicz K."/>
            <person name="Jones T."/>
            <person name="Grant M."/>
            <person name="Ambacheew D."/>
            <person name="Muzemil S."/>
            <person name="Studholme D.J."/>
        </authorList>
    </citation>
    <scope>NUCLEOTIDE SEQUENCE [LARGE SCALE GENOMIC DNA]</scope>
</reference>